<dbReference type="Proteomes" id="UP000252519">
    <property type="component" value="Unassembled WGS sequence"/>
</dbReference>
<organism evidence="1 2">
    <name type="scientific">Ancylostoma caninum</name>
    <name type="common">Dog hookworm</name>
    <dbReference type="NCBI Taxonomy" id="29170"/>
    <lineage>
        <taxon>Eukaryota</taxon>
        <taxon>Metazoa</taxon>
        <taxon>Ecdysozoa</taxon>
        <taxon>Nematoda</taxon>
        <taxon>Chromadorea</taxon>
        <taxon>Rhabditida</taxon>
        <taxon>Rhabditina</taxon>
        <taxon>Rhabditomorpha</taxon>
        <taxon>Strongyloidea</taxon>
        <taxon>Ancylostomatidae</taxon>
        <taxon>Ancylostomatinae</taxon>
        <taxon>Ancylostoma</taxon>
    </lineage>
</organism>
<comment type="caution">
    <text evidence="1">The sequence shown here is derived from an EMBL/GenBank/DDBJ whole genome shotgun (WGS) entry which is preliminary data.</text>
</comment>
<protein>
    <submittedName>
        <fullName evidence="1">Uncharacterized protein</fullName>
    </submittedName>
</protein>
<proteinExistence type="predicted"/>
<accession>A0A368H2F9</accession>
<gene>
    <name evidence="1" type="ORF">ANCCAN_04522</name>
</gene>
<dbReference type="AlphaFoldDB" id="A0A368H2F9"/>
<dbReference type="EMBL" id="JOJR01000034">
    <property type="protein sequence ID" value="RCN49437.1"/>
    <property type="molecule type" value="Genomic_DNA"/>
</dbReference>
<reference evidence="1 2" key="1">
    <citation type="submission" date="2014-10" db="EMBL/GenBank/DDBJ databases">
        <title>Draft genome of the hookworm Ancylostoma caninum.</title>
        <authorList>
            <person name="Mitreva M."/>
        </authorList>
    </citation>
    <scope>NUCLEOTIDE SEQUENCE [LARGE SCALE GENOMIC DNA]</scope>
    <source>
        <strain evidence="1 2">Baltimore</strain>
    </source>
</reference>
<name>A0A368H2F9_ANCCA</name>
<keyword evidence="2" id="KW-1185">Reference proteome</keyword>
<evidence type="ECO:0000313" key="1">
    <source>
        <dbReference type="EMBL" id="RCN49437.1"/>
    </source>
</evidence>
<sequence>MAAITGDFGASIIEAALSNVAMTRHAWRMSGWKAKRSAI</sequence>
<evidence type="ECO:0000313" key="2">
    <source>
        <dbReference type="Proteomes" id="UP000252519"/>
    </source>
</evidence>